<dbReference type="RefSeq" id="WP_345203948.1">
    <property type="nucleotide sequence ID" value="NZ_BAABGM010000009.1"/>
</dbReference>
<proteinExistence type="predicted"/>
<sequence>MINATDRTKCFTISPAQLEGRLRGAYAAAGLPVPALFGPTDAALAAEPTAAAVAASVADALDVADVAAWLEDALARIARAHAADALRLEVQRHRESVLGRNRGRIVAEAVAAVTPAFQTAAAALAKAAAALPHDAPLDAAAVVDLDVTRPWKAAQSALATMGALASVHTPKAGPTGIELPTLCTVVAVPEIDGAQRVNRLTRAPIGETDPRRADVLALDRCASKEGYDVALVRVARGDWPSLSLSLAGSALELGDRTRAAVAAVSVIASDDKGTGRPGRVPSPVLNV</sequence>
<dbReference type="Proteomes" id="UP001500945">
    <property type="component" value="Unassembled WGS sequence"/>
</dbReference>
<organism evidence="1 2">
    <name type="scientific">Fodinibacter luteus</name>
    <dbReference type="NCBI Taxonomy" id="552064"/>
    <lineage>
        <taxon>Bacteria</taxon>
        <taxon>Bacillati</taxon>
        <taxon>Actinomycetota</taxon>
        <taxon>Actinomycetes</taxon>
        <taxon>Micrococcales</taxon>
        <taxon>Intrasporangiaceae</taxon>
        <taxon>Fodinibacter (ex Wang et al. 2009)</taxon>
    </lineage>
</organism>
<reference evidence="2" key="1">
    <citation type="journal article" date="2019" name="Int. J. Syst. Evol. Microbiol.">
        <title>The Global Catalogue of Microorganisms (GCM) 10K type strain sequencing project: providing services to taxonomists for standard genome sequencing and annotation.</title>
        <authorList>
            <consortium name="The Broad Institute Genomics Platform"/>
            <consortium name="The Broad Institute Genome Sequencing Center for Infectious Disease"/>
            <person name="Wu L."/>
            <person name="Ma J."/>
        </authorList>
    </citation>
    <scope>NUCLEOTIDE SEQUENCE [LARGE SCALE GENOMIC DNA]</scope>
    <source>
        <strain evidence="2">JCM 17809</strain>
    </source>
</reference>
<dbReference type="EMBL" id="BAABGM010000009">
    <property type="protein sequence ID" value="GAA4402905.1"/>
    <property type="molecule type" value="Genomic_DNA"/>
</dbReference>
<keyword evidence="2" id="KW-1185">Reference proteome</keyword>
<protein>
    <submittedName>
        <fullName evidence="1">Uncharacterized protein</fullName>
    </submittedName>
</protein>
<evidence type="ECO:0000313" key="2">
    <source>
        <dbReference type="Proteomes" id="UP001500945"/>
    </source>
</evidence>
<evidence type="ECO:0000313" key="1">
    <source>
        <dbReference type="EMBL" id="GAA4402905.1"/>
    </source>
</evidence>
<name>A0ABP8KAQ6_9MICO</name>
<accession>A0ABP8KAQ6</accession>
<comment type="caution">
    <text evidence="1">The sequence shown here is derived from an EMBL/GenBank/DDBJ whole genome shotgun (WGS) entry which is preliminary data.</text>
</comment>
<gene>
    <name evidence="1" type="ORF">GCM10023168_13920</name>
</gene>